<feature type="domain" description="Phage protein Gp138 N-terminal" evidence="1">
    <location>
        <begin position="25"/>
        <end position="117"/>
    </location>
</feature>
<accession>A0A8S5PQJ1</accession>
<evidence type="ECO:0000259" key="1">
    <source>
        <dbReference type="Pfam" id="PF18352"/>
    </source>
</evidence>
<proteinExistence type="predicted"/>
<dbReference type="InterPro" id="IPR037026">
    <property type="entry name" value="Vgr_OB-fold_dom_sf"/>
</dbReference>
<sequence length="180" mass="18631">MSNRDNKSAREEKLAGNLRVAELVKVVRFDAQTMTIDAQPLVQTNIDGVMANQPQLTGVPVAALSMGDFTIRPWYQKGDVGLIVICDKDIDTALDGEIAEPATSRNHDISDAVFIGGIAKGGKAPSGLPSGALVLAAGSTYIAIKPDGVEISGVLKLNGVDMGSHTHVAPAEGGETGGPQ</sequence>
<dbReference type="Gene3D" id="2.40.50.230">
    <property type="entry name" value="Gp5 N-terminal domain"/>
    <property type="match status" value="1"/>
</dbReference>
<dbReference type="InterPro" id="IPR041599">
    <property type="entry name" value="Gp138_N"/>
</dbReference>
<evidence type="ECO:0000313" key="2">
    <source>
        <dbReference type="EMBL" id="DAE08713.1"/>
    </source>
</evidence>
<protein>
    <submittedName>
        <fullName evidence="2">Baseplate protein</fullName>
    </submittedName>
</protein>
<name>A0A8S5PQJ1_9CAUD</name>
<dbReference type="Pfam" id="PF18352">
    <property type="entry name" value="Gp138_N"/>
    <property type="match status" value="1"/>
</dbReference>
<reference evidence="2" key="1">
    <citation type="journal article" date="2021" name="Proc. Natl. Acad. Sci. U.S.A.">
        <title>A Catalog of Tens of Thousands of Viruses from Human Metagenomes Reveals Hidden Associations with Chronic Diseases.</title>
        <authorList>
            <person name="Tisza M.J."/>
            <person name="Buck C.B."/>
        </authorList>
    </citation>
    <scope>NUCLEOTIDE SEQUENCE</scope>
    <source>
        <strain evidence="2">Ct3lF2</strain>
    </source>
</reference>
<organism evidence="2">
    <name type="scientific">Siphoviridae sp. ct3lF2</name>
    <dbReference type="NCBI Taxonomy" id="2825324"/>
    <lineage>
        <taxon>Viruses</taxon>
        <taxon>Duplodnaviria</taxon>
        <taxon>Heunggongvirae</taxon>
        <taxon>Uroviricota</taxon>
        <taxon>Caudoviricetes</taxon>
    </lineage>
</organism>
<dbReference type="EMBL" id="BK015473">
    <property type="protein sequence ID" value="DAE08713.1"/>
    <property type="molecule type" value="Genomic_DNA"/>
</dbReference>